<organism evidence="3 5">
    <name type="scientific">Cucumis melo var. makuwa</name>
    <name type="common">Oriental melon</name>
    <dbReference type="NCBI Taxonomy" id="1194695"/>
    <lineage>
        <taxon>Eukaryota</taxon>
        <taxon>Viridiplantae</taxon>
        <taxon>Streptophyta</taxon>
        <taxon>Embryophyta</taxon>
        <taxon>Tracheophyta</taxon>
        <taxon>Spermatophyta</taxon>
        <taxon>Magnoliopsida</taxon>
        <taxon>eudicotyledons</taxon>
        <taxon>Gunneridae</taxon>
        <taxon>Pentapetalae</taxon>
        <taxon>rosids</taxon>
        <taxon>fabids</taxon>
        <taxon>Cucurbitales</taxon>
        <taxon>Cucurbitaceae</taxon>
        <taxon>Benincaseae</taxon>
        <taxon>Cucumis</taxon>
    </lineage>
</organism>
<dbReference type="Proteomes" id="UP000321947">
    <property type="component" value="Unassembled WGS sequence"/>
</dbReference>
<evidence type="ECO:0000313" key="5">
    <source>
        <dbReference type="Proteomes" id="UP000321947"/>
    </source>
</evidence>
<gene>
    <name evidence="3" type="ORF">E5676_scaffold504G00210</name>
    <name evidence="2" type="ORF">E6C27_scaffold81G00520</name>
</gene>
<accession>A0A5D3CDX9</accession>
<dbReference type="EMBL" id="SSTE01021131">
    <property type="protein sequence ID" value="KAA0032884.1"/>
    <property type="molecule type" value="Genomic_DNA"/>
</dbReference>
<sequence length="407" mass="46016">METINVMVNDYEYTNKQIDNEEDEAPTVTLVPTSTPADVSKANIETTNSDLSSNSTTKEAIVEGTLSIPSSHVRKNHPSSSIIGDPSTGITTRKKDKVDYSKMIADLCYASAIEPTSIEVTLKDEYWINVMQEELLQFKHNNVWTLVPKPNRVNITGTKWIFKNKTDESGCVTRNKARLVAQGYAQVEGVNFDETFASVSRLEAIRLLLGISCIRKFKLYQMNVKSALQNGYLNEEVYVAQPKGFVDYEFPQHVYKLNKALYVLKQAPRAWYECLTIYLGNKEYSRGGTDKILFTNRTNSDLIVAQIYVDNIEFGGFPKALVDNFIDIMKSEIEMSMVEELSCFLVLQIKQRSEGIFISQEKHVKNIVKKFGLDQSQHKRTPAVTHVKITKDINGTTVDHKCIGAHD</sequence>
<evidence type="ECO:0000313" key="3">
    <source>
        <dbReference type="EMBL" id="TYK09394.1"/>
    </source>
</evidence>
<evidence type="ECO:0000313" key="4">
    <source>
        <dbReference type="Proteomes" id="UP000321393"/>
    </source>
</evidence>
<evidence type="ECO:0000313" key="2">
    <source>
        <dbReference type="EMBL" id="KAA0032884.1"/>
    </source>
</evidence>
<dbReference type="EMBL" id="SSTD01011803">
    <property type="protein sequence ID" value="TYK09394.1"/>
    <property type="molecule type" value="Genomic_DNA"/>
</dbReference>
<dbReference type="Proteomes" id="UP000321393">
    <property type="component" value="Unassembled WGS sequence"/>
</dbReference>
<dbReference type="Pfam" id="PF07727">
    <property type="entry name" value="RVT_2"/>
    <property type="match status" value="1"/>
</dbReference>
<dbReference type="STRING" id="1194695.A0A5D3CDX9"/>
<protein>
    <submittedName>
        <fullName evidence="3">Gag-pol polyprotein</fullName>
    </submittedName>
</protein>
<name>A0A5D3CDX9_CUCMM</name>
<comment type="caution">
    <text evidence="3">The sequence shown here is derived from an EMBL/GenBank/DDBJ whole genome shotgun (WGS) entry which is preliminary data.</text>
</comment>
<proteinExistence type="predicted"/>
<evidence type="ECO:0000259" key="1">
    <source>
        <dbReference type="Pfam" id="PF07727"/>
    </source>
</evidence>
<dbReference type="InterPro" id="IPR013103">
    <property type="entry name" value="RVT_2"/>
</dbReference>
<feature type="domain" description="Reverse transcriptase Ty1/copia-type" evidence="1">
    <location>
        <begin position="141"/>
        <end position="384"/>
    </location>
</feature>
<reference evidence="4 5" key="1">
    <citation type="submission" date="2019-08" db="EMBL/GenBank/DDBJ databases">
        <title>Draft genome sequences of two oriental melons (Cucumis melo L. var makuwa).</title>
        <authorList>
            <person name="Kwon S.-Y."/>
        </authorList>
    </citation>
    <scope>NUCLEOTIDE SEQUENCE [LARGE SCALE GENOMIC DNA]</scope>
    <source>
        <strain evidence="5">cv. Chang Bougi</strain>
        <strain evidence="4">cv. SW 3</strain>
        <tissue evidence="3">Leaf</tissue>
    </source>
</reference>
<dbReference type="AlphaFoldDB" id="A0A5D3CDX9"/>